<dbReference type="OrthoDB" id="9810862at2"/>
<protein>
    <submittedName>
        <fullName evidence="9">Outer membrane efflux protein</fullName>
    </submittedName>
    <submittedName>
        <fullName evidence="10">TolC family protein</fullName>
    </submittedName>
</protein>
<evidence type="ECO:0000256" key="7">
    <source>
        <dbReference type="ARBA" id="ARBA00023237"/>
    </source>
</evidence>
<dbReference type="GO" id="GO:0009279">
    <property type="term" value="C:cell outer membrane"/>
    <property type="evidence" value="ECO:0007669"/>
    <property type="project" value="UniProtKB-SubCell"/>
</dbReference>
<comment type="similarity">
    <text evidence="2">Belongs to the outer membrane factor (OMF) (TC 1.B.17) family.</text>
</comment>
<dbReference type="GO" id="GO:0015562">
    <property type="term" value="F:efflux transmembrane transporter activity"/>
    <property type="evidence" value="ECO:0007669"/>
    <property type="project" value="InterPro"/>
</dbReference>
<proteinExistence type="inferred from homology"/>
<evidence type="ECO:0000256" key="1">
    <source>
        <dbReference type="ARBA" id="ARBA00004442"/>
    </source>
</evidence>
<dbReference type="GO" id="GO:1990281">
    <property type="term" value="C:efflux pump complex"/>
    <property type="evidence" value="ECO:0007669"/>
    <property type="project" value="TreeGrafter"/>
</dbReference>
<keyword evidence="5 8" id="KW-0812">Transmembrane</keyword>
<dbReference type="Gene3D" id="1.20.1600.10">
    <property type="entry name" value="Outer membrane efflux proteins (OEP)"/>
    <property type="match status" value="1"/>
</dbReference>
<dbReference type="Proteomes" id="UP000255139">
    <property type="component" value="Unassembled WGS sequence"/>
</dbReference>
<dbReference type="Proteomes" id="UP000029922">
    <property type="component" value="Unassembled WGS sequence"/>
</dbReference>
<reference evidence="9 12" key="2">
    <citation type="submission" date="2018-06" db="EMBL/GenBank/DDBJ databases">
        <authorList>
            <consortium name="Pathogen Informatics"/>
            <person name="Doyle S."/>
        </authorList>
    </citation>
    <scope>NUCLEOTIDE SEQUENCE [LARGE SCALE GENOMIC DNA]</scope>
    <source>
        <strain evidence="9 12">NCTC12714</strain>
    </source>
</reference>
<dbReference type="GO" id="GO:0015288">
    <property type="term" value="F:porin activity"/>
    <property type="evidence" value="ECO:0007669"/>
    <property type="project" value="TreeGrafter"/>
</dbReference>
<evidence type="ECO:0000313" key="12">
    <source>
        <dbReference type="Proteomes" id="UP000255139"/>
    </source>
</evidence>
<accession>A0A377PSF8</accession>
<evidence type="ECO:0000256" key="6">
    <source>
        <dbReference type="ARBA" id="ARBA00023136"/>
    </source>
</evidence>
<sequence>MIVLKTVAANIRNNSALCFKTVLLYFIICLFGYQLFANNDSNDIELKHTFGIKGAWQRVLSINESIRLEMLNTQKAKNLKLEAKLSFLPEVNLSAIYIHLDKPSTIDLIQDRAGFNQIQAGIGNNPPLSNILNIIGTPITILKQDSIFSALNIIYPLYTGNKRLMGAKIANVLAKDSHEALRLRELATFEELVGIYYAVILNKEILHSCMEIEQSAYIHYENAKKLNKLGQIARLELLAAESGLDKAKNATLAAKNALEISQLALDSILGSNQAIPISSLSFQTYILKNEQHYIDMTMQNYPALKIAANGRQIADYKRYIAFGNFMPKIAAFGSYMVTSSDQRFRQIMPNWLIGLNASWSIISPKGKFPQYQIAKIEQIHADTMESKAIKDMQLLIKKSYKQAIFKHEERENLASSIMLARENVRLQEKAFLQGISTSNEVNDARNALLSILVEQQRLAYEEIIYLAKLMALSGEIDEFFNIVEKY</sequence>
<dbReference type="InterPro" id="IPR003423">
    <property type="entry name" value="OMP_efflux"/>
</dbReference>
<evidence type="ECO:0000313" key="10">
    <source>
        <dbReference type="EMBL" id="TLD98577.1"/>
    </source>
</evidence>
<feature type="transmembrane region" description="Helical" evidence="8">
    <location>
        <begin position="17"/>
        <end position="36"/>
    </location>
</feature>
<name>A0A377PSF8_9HELI</name>
<dbReference type="Pfam" id="PF02321">
    <property type="entry name" value="OEP"/>
    <property type="match status" value="1"/>
</dbReference>
<evidence type="ECO:0000256" key="3">
    <source>
        <dbReference type="ARBA" id="ARBA00022448"/>
    </source>
</evidence>
<dbReference type="EMBL" id="UGJE01000002">
    <property type="protein sequence ID" value="STQ85537.1"/>
    <property type="molecule type" value="Genomic_DNA"/>
</dbReference>
<evidence type="ECO:0000313" key="9">
    <source>
        <dbReference type="EMBL" id="STQ85537.1"/>
    </source>
</evidence>
<keyword evidence="3" id="KW-0813">Transport</keyword>
<dbReference type="PANTHER" id="PTHR30026:SF5">
    <property type="entry name" value="ABC-TYPE EFFLUX SYSTEM SECRETIN COMPONENT"/>
    <property type="match status" value="1"/>
</dbReference>
<keyword evidence="8" id="KW-1133">Transmembrane helix</keyword>
<evidence type="ECO:0000256" key="8">
    <source>
        <dbReference type="SAM" id="Phobius"/>
    </source>
</evidence>
<dbReference type="SUPFAM" id="SSF56954">
    <property type="entry name" value="Outer membrane efflux proteins (OEP)"/>
    <property type="match status" value="1"/>
</dbReference>
<dbReference type="RefSeq" id="WP_052089972.1">
    <property type="nucleotide sequence ID" value="NZ_FZML01000018.1"/>
</dbReference>
<keyword evidence="12" id="KW-1185">Reference proteome</keyword>
<keyword evidence="4" id="KW-1134">Transmembrane beta strand</keyword>
<dbReference type="InterPro" id="IPR051906">
    <property type="entry name" value="TolC-like"/>
</dbReference>
<comment type="subcellular location">
    <subcellularLocation>
        <location evidence="1">Cell outer membrane</location>
    </subcellularLocation>
</comment>
<evidence type="ECO:0000256" key="4">
    <source>
        <dbReference type="ARBA" id="ARBA00022452"/>
    </source>
</evidence>
<dbReference type="PANTHER" id="PTHR30026">
    <property type="entry name" value="OUTER MEMBRANE PROTEIN TOLC"/>
    <property type="match status" value="1"/>
</dbReference>
<gene>
    <name evidence="10" type="ORF">LS73_008605</name>
    <name evidence="9" type="ORF">NCTC12714_00322</name>
</gene>
<dbReference type="AlphaFoldDB" id="A0A377PSF8"/>
<evidence type="ECO:0000256" key="2">
    <source>
        <dbReference type="ARBA" id="ARBA00007613"/>
    </source>
</evidence>
<keyword evidence="6 8" id="KW-0472">Membrane</keyword>
<keyword evidence="7" id="KW-0998">Cell outer membrane</keyword>
<evidence type="ECO:0000256" key="5">
    <source>
        <dbReference type="ARBA" id="ARBA00022692"/>
    </source>
</evidence>
<reference evidence="10 11" key="1">
    <citation type="journal article" date="2014" name="Genome Announc.">
        <title>Draft genome sequences of eight enterohepatic helicobacter species isolated from both laboratory and wild rodents.</title>
        <authorList>
            <person name="Sheh A."/>
            <person name="Shen Z."/>
            <person name="Fox J.G."/>
        </authorList>
    </citation>
    <scope>NUCLEOTIDE SEQUENCE [LARGE SCALE GENOMIC DNA]</scope>
    <source>
        <strain evidence="10 11">ST1</strain>
    </source>
</reference>
<organism evidence="9 12">
    <name type="scientific">Helicobacter muridarum</name>
    <dbReference type="NCBI Taxonomy" id="216"/>
    <lineage>
        <taxon>Bacteria</taxon>
        <taxon>Pseudomonadati</taxon>
        <taxon>Campylobacterota</taxon>
        <taxon>Epsilonproteobacteria</taxon>
        <taxon>Campylobacterales</taxon>
        <taxon>Helicobacteraceae</taxon>
        <taxon>Helicobacter</taxon>
    </lineage>
</organism>
<evidence type="ECO:0000313" key="11">
    <source>
        <dbReference type="Proteomes" id="UP000029922"/>
    </source>
</evidence>
<dbReference type="EMBL" id="JRPD02000027">
    <property type="protein sequence ID" value="TLD98577.1"/>
    <property type="molecule type" value="Genomic_DNA"/>
</dbReference>